<evidence type="ECO:0000313" key="3">
    <source>
        <dbReference type="Proteomes" id="UP001207626"/>
    </source>
</evidence>
<dbReference type="RefSeq" id="WP_206097066.1">
    <property type="nucleotide sequence ID" value="NZ_JAFFHZ010000001.1"/>
</dbReference>
<name>A0ABT4DQM4_9BACL</name>
<reference evidence="2 3" key="1">
    <citation type="submission" date="2022-05" db="EMBL/GenBank/DDBJ databases">
        <title>Genome Sequencing of Bee-Associated Microbes.</title>
        <authorList>
            <person name="Dunlap C."/>
        </authorList>
    </citation>
    <scope>NUCLEOTIDE SEQUENCE [LARGE SCALE GENOMIC DNA]</scope>
    <source>
        <strain evidence="2 3">NRRL NRS-1438</strain>
    </source>
</reference>
<proteinExistence type="predicted"/>
<keyword evidence="1" id="KW-0472">Membrane</keyword>
<evidence type="ECO:0000313" key="2">
    <source>
        <dbReference type="EMBL" id="MCY9519649.1"/>
    </source>
</evidence>
<keyword evidence="1" id="KW-0812">Transmembrane</keyword>
<gene>
    <name evidence="2" type="ORF">M5X09_08130</name>
</gene>
<keyword evidence="1" id="KW-1133">Transmembrane helix</keyword>
<comment type="caution">
    <text evidence="2">The sequence shown here is derived from an EMBL/GenBank/DDBJ whole genome shotgun (WGS) entry which is preliminary data.</text>
</comment>
<keyword evidence="3" id="KW-1185">Reference proteome</keyword>
<sequence length="69" mass="7476">MNVTVSLLVACAVILVAVIATIVVGNSKENREGNPTYDQKTKNIFVRLSVYYTIAGVICIALFLALVFN</sequence>
<accession>A0ABT4DQM4</accession>
<dbReference type="Proteomes" id="UP001207626">
    <property type="component" value="Unassembled WGS sequence"/>
</dbReference>
<feature type="transmembrane region" description="Helical" evidence="1">
    <location>
        <begin position="44"/>
        <end position="68"/>
    </location>
</feature>
<dbReference type="EMBL" id="JAMDLW010000009">
    <property type="protein sequence ID" value="MCY9519649.1"/>
    <property type="molecule type" value="Genomic_DNA"/>
</dbReference>
<protein>
    <submittedName>
        <fullName evidence="2">Uncharacterized protein</fullName>
    </submittedName>
</protein>
<dbReference type="GeneID" id="77005056"/>
<evidence type="ECO:0000256" key="1">
    <source>
        <dbReference type="SAM" id="Phobius"/>
    </source>
</evidence>
<organism evidence="2 3">
    <name type="scientific">Paenibacillus apiarius</name>
    <dbReference type="NCBI Taxonomy" id="46240"/>
    <lineage>
        <taxon>Bacteria</taxon>
        <taxon>Bacillati</taxon>
        <taxon>Bacillota</taxon>
        <taxon>Bacilli</taxon>
        <taxon>Bacillales</taxon>
        <taxon>Paenibacillaceae</taxon>
        <taxon>Paenibacillus</taxon>
    </lineage>
</organism>